<evidence type="ECO:0000313" key="2">
    <source>
        <dbReference type="Proteomes" id="UP000256964"/>
    </source>
</evidence>
<dbReference type="EMBL" id="KZ857382">
    <property type="protein sequence ID" value="RDX55416.1"/>
    <property type="molecule type" value="Genomic_DNA"/>
</dbReference>
<keyword evidence="2" id="KW-1185">Reference proteome</keyword>
<reference evidence="1 2" key="1">
    <citation type="journal article" date="2018" name="Biotechnol. Biofuels">
        <title>Integrative visual omics of the white-rot fungus Polyporus brumalis exposes the biotechnological potential of its oxidative enzymes for delignifying raw plant biomass.</title>
        <authorList>
            <person name="Miyauchi S."/>
            <person name="Rancon A."/>
            <person name="Drula E."/>
            <person name="Hage H."/>
            <person name="Chaduli D."/>
            <person name="Favel A."/>
            <person name="Grisel S."/>
            <person name="Henrissat B."/>
            <person name="Herpoel-Gimbert I."/>
            <person name="Ruiz-Duenas F.J."/>
            <person name="Chevret D."/>
            <person name="Hainaut M."/>
            <person name="Lin J."/>
            <person name="Wang M."/>
            <person name="Pangilinan J."/>
            <person name="Lipzen A."/>
            <person name="Lesage-Meessen L."/>
            <person name="Navarro D."/>
            <person name="Riley R."/>
            <person name="Grigoriev I.V."/>
            <person name="Zhou S."/>
            <person name="Raouche S."/>
            <person name="Rosso M.N."/>
        </authorList>
    </citation>
    <scope>NUCLEOTIDE SEQUENCE [LARGE SCALE GENOMIC DNA]</scope>
    <source>
        <strain evidence="1 2">BRFM 1820</strain>
    </source>
</reference>
<proteinExistence type="predicted"/>
<accession>A0A371DS99</accession>
<dbReference type="Proteomes" id="UP000256964">
    <property type="component" value="Unassembled WGS sequence"/>
</dbReference>
<evidence type="ECO:0000313" key="1">
    <source>
        <dbReference type="EMBL" id="RDX55416.1"/>
    </source>
</evidence>
<sequence length="76" mass="8847">MLQRSQSCGRANPWTRRQGCSSSQHVFHRFLLRARRRSQRMELNILVRSFASVLCMQGTPLSPESHARYDTAYLHA</sequence>
<protein>
    <submittedName>
        <fullName evidence="1">Uncharacterized protein</fullName>
    </submittedName>
</protein>
<organism evidence="1 2">
    <name type="scientific">Lentinus brumalis</name>
    <dbReference type="NCBI Taxonomy" id="2498619"/>
    <lineage>
        <taxon>Eukaryota</taxon>
        <taxon>Fungi</taxon>
        <taxon>Dikarya</taxon>
        <taxon>Basidiomycota</taxon>
        <taxon>Agaricomycotina</taxon>
        <taxon>Agaricomycetes</taxon>
        <taxon>Polyporales</taxon>
        <taxon>Polyporaceae</taxon>
        <taxon>Lentinus</taxon>
    </lineage>
</organism>
<gene>
    <name evidence="1" type="ORF">OH76DRAFT_739047</name>
</gene>
<name>A0A371DS99_9APHY</name>
<dbReference type="AlphaFoldDB" id="A0A371DS99"/>